<dbReference type="SMART" id="SM00354">
    <property type="entry name" value="HTH_LACI"/>
    <property type="match status" value="1"/>
</dbReference>
<dbReference type="Pfam" id="PF00356">
    <property type="entry name" value="LacI"/>
    <property type="match status" value="1"/>
</dbReference>
<gene>
    <name evidence="5" type="primary">lacI</name>
    <name evidence="5" type="ORF">At1D1609_50010</name>
</gene>
<dbReference type="Pfam" id="PF13407">
    <property type="entry name" value="Peripla_BP_4"/>
    <property type="match status" value="1"/>
</dbReference>
<keyword evidence="2" id="KW-0238">DNA-binding</keyword>
<dbReference type="GO" id="GO:0003700">
    <property type="term" value="F:DNA-binding transcription factor activity"/>
    <property type="evidence" value="ECO:0007669"/>
    <property type="project" value="TreeGrafter"/>
</dbReference>
<reference evidence="5 6" key="1">
    <citation type="submission" date="2018-02" db="EMBL/GenBank/DDBJ databases">
        <title>Complete genome sequence of Agrobacterium tumefaciens 1D1609.</title>
        <authorList>
            <person name="Cho S.-T."/>
            <person name="Haryono M."/>
            <person name="Chang H.-H."/>
            <person name="Santos M.N."/>
            <person name="Lai E.-M."/>
            <person name="Kuo C.-H."/>
        </authorList>
    </citation>
    <scope>NUCLEOTIDE SEQUENCE [LARGE SCALE GENOMIC DNA]</scope>
    <source>
        <strain evidence="5 6">1D1609</strain>
    </source>
</reference>
<dbReference type="SUPFAM" id="SSF47413">
    <property type="entry name" value="lambda repressor-like DNA-binding domains"/>
    <property type="match status" value="1"/>
</dbReference>
<dbReference type="GO" id="GO:0000976">
    <property type="term" value="F:transcription cis-regulatory region binding"/>
    <property type="evidence" value="ECO:0007669"/>
    <property type="project" value="TreeGrafter"/>
</dbReference>
<keyword evidence="1" id="KW-0805">Transcription regulation</keyword>
<evidence type="ECO:0000259" key="4">
    <source>
        <dbReference type="PROSITE" id="PS50932"/>
    </source>
</evidence>
<proteinExistence type="predicted"/>
<dbReference type="InterPro" id="IPR025997">
    <property type="entry name" value="SBP_2_dom"/>
</dbReference>
<dbReference type="SUPFAM" id="SSF53822">
    <property type="entry name" value="Periplasmic binding protein-like I"/>
    <property type="match status" value="1"/>
</dbReference>
<dbReference type="AlphaFoldDB" id="A0A2L2LL15"/>
<dbReference type="InterPro" id="IPR028082">
    <property type="entry name" value="Peripla_BP_I"/>
</dbReference>
<evidence type="ECO:0000313" key="5">
    <source>
        <dbReference type="EMBL" id="AVH45040.1"/>
    </source>
</evidence>
<dbReference type="Gene3D" id="3.40.50.2300">
    <property type="match status" value="2"/>
</dbReference>
<dbReference type="Proteomes" id="UP000237717">
    <property type="component" value="Chromosome II"/>
</dbReference>
<dbReference type="RefSeq" id="WP_104680158.1">
    <property type="nucleotide sequence ID" value="NZ_CP026925.1"/>
</dbReference>
<dbReference type="InterPro" id="IPR010982">
    <property type="entry name" value="Lambda_DNA-bd_dom_sf"/>
</dbReference>
<evidence type="ECO:0000256" key="3">
    <source>
        <dbReference type="ARBA" id="ARBA00023163"/>
    </source>
</evidence>
<dbReference type="CDD" id="cd06307">
    <property type="entry name" value="PBP1_sugar_binding"/>
    <property type="match status" value="1"/>
</dbReference>
<dbReference type="PANTHER" id="PTHR30146">
    <property type="entry name" value="LACI-RELATED TRANSCRIPTIONAL REPRESSOR"/>
    <property type="match status" value="1"/>
</dbReference>
<accession>A0A2L2LL15</accession>
<dbReference type="InterPro" id="IPR000843">
    <property type="entry name" value="HTH_LacI"/>
</dbReference>
<feature type="domain" description="HTH lacI-type" evidence="4">
    <location>
        <begin position="4"/>
        <end position="58"/>
    </location>
</feature>
<evidence type="ECO:0000256" key="1">
    <source>
        <dbReference type="ARBA" id="ARBA00023015"/>
    </source>
</evidence>
<name>A0A2L2LL15_AGRTU</name>
<dbReference type="PROSITE" id="PS50932">
    <property type="entry name" value="HTH_LACI_2"/>
    <property type="match status" value="1"/>
</dbReference>
<dbReference type="PANTHER" id="PTHR30146:SF152">
    <property type="entry name" value="TRANSCRIPTIONAL REGULATORY PROTEIN"/>
    <property type="match status" value="1"/>
</dbReference>
<evidence type="ECO:0000256" key="2">
    <source>
        <dbReference type="ARBA" id="ARBA00023125"/>
    </source>
</evidence>
<dbReference type="Gene3D" id="1.10.260.40">
    <property type="entry name" value="lambda repressor-like DNA-binding domains"/>
    <property type="match status" value="1"/>
</dbReference>
<organism evidence="5 6">
    <name type="scientific">Agrobacterium tumefaciens</name>
    <dbReference type="NCBI Taxonomy" id="358"/>
    <lineage>
        <taxon>Bacteria</taxon>
        <taxon>Pseudomonadati</taxon>
        <taxon>Pseudomonadota</taxon>
        <taxon>Alphaproteobacteria</taxon>
        <taxon>Hyphomicrobiales</taxon>
        <taxon>Rhizobiaceae</taxon>
        <taxon>Rhizobium/Agrobacterium group</taxon>
        <taxon>Agrobacterium</taxon>
        <taxon>Agrobacterium tumefaciens complex</taxon>
    </lineage>
</organism>
<dbReference type="EMBL" id="CP026925">
    <property type="protein sequence ID" value="AVH45040.1"/>
    <property type="molecule type" value="Genomic_DNA"/>
</dbReference>
<keyword evidence="3" id="KW-0804">Transcription</keyword>
<sequence>MAKVTALDIAKAANVSLSTVDRVLNSRGGVAEIKERSVLEWARKLKIDRALNQRAPRTMHIAVLVQPPDNPFHAAVQRKFLAAAREFPNYNLQFKVHHLDPLRPSGTARLIKALASSCDGMVIVSAQHEDIATALHDFGRSGKPVVTLATDIHGAERHAYVGPDNRKAGRVAGDMMGRLLGPTGGDIIVISGMLSMIGHEEREMGFRAVLQERYPNCRVIAVLESQERGERAGDLVFTALKTNSEIRGIYNASAGAQTVVDALRALDRYQDVVFITHELTEDRRKLLREGLIDQDPSLEVCTTVEVLAACFGRTAPPPLAHHADTYSHGGELLIVLFRAA</sequence>
<dbReference type="CDD" id="cd01392">
    <property type="entry name" value="HTH_LacI"/>
    <property type="match status" value="1"/>
</dbReference>
<protein>
    <submittedName>
        <fullName evidence="5">LacI family transcriptional regulator</fullName>
    </submittedName>
</protein>
<evidence type="ECO:0000313" key="6">
    <source>
        <dbReference type="Proteomes" id="UP000237717"/>
    </source>
</evidence>